<gene>
    <name evidence="12" type="ORF">DFP94_102548</name>
</gene>
<dbReference type="InterPro" id="IPR036188">
    <property type="entry name" value="FAD/NAD-bd_sf"/>
</dbReference>
<dbReference type="GO" id="GO:0010181">
    <property type="term" value="F:FMN binding"/>
    <property type="evidence" value="ECO:0007669"/>
    <property type="project" value="InterPro"/>
</dbReference>
<evidence type="ECO:0000256" key="1">
    <source>
        <dbReference type="ARBA" id="ARBA00001917"/>
    </source>
</evidence>
<dbReference type="AlphaFoldDB" id="A0A369BJL8"/>
<name>A0A369BJL8_9BACL</name>
<evidence type="ECO:0000259" key="11">
    <source>
        <dbReference type="Pfam" id="PF07992"/>
    </source>
</evidence>
<dbReference type="Pfam" id="PF00724">
    <property type="entry name" value="Oxidored_FMN"/>
    <property type="match status" value="1"/>
</dbReference>
<evidence type="ECO:0000256" key="3">
    <source>
        <dbReference type="ARBA" id="ARBA00011048"/>
    </source>
</evidence>
<dbReference type="PRINTS" id="PR00469">
    <property type="entry name" value="PNDRDTASEII"/>
</dbReference>
<dbReference type="PANTHER" id="PTHR42917:SF2">
    <property type="entry name" value="2,4-DIENOYL-COA REDUCTASE [(2E)-ENOYL-COA-PRODUCING]"/>
    <property type="match status" value="1"/>
</dbReference>
<protein>
    <submittedName>
        <fullName evidence="12">2,4-dienoyl-CoA reductase-like NADH-dependent reductase (Old Yellow Enzyme family)</fullName>
    </submittedName>
</protein>
<evidence type="ECO:0000256" key="2">
    <source>
        <dbReference type="ARBA" id="ARBA00001966"/>
    </source>
</evidence>
<comment type="caution">
    <text evidence="12">The sequence shown here is derived from an EMBL/GenBank/DDBJ whole genome shotgun (WGS) entry which is preliminary data.</text>
</comment>
<dbReference type="InterPro" id="IPR023753">
    <property type="entry name" value="FAD/NAD-binding_dom"/>
</dbReference>
<comment type="similarity">
    <text evidence="3">In the N-terminal section; belongs to the NADH:flavin oxidoreductase/NADH oxidase family.</text>
</comment>
<evidence type="ECO:0000256" key="6">
    <source>
        <dbReference type="ARBA" id="ARBA00022723"/>
    </source>
</evidence>
<dbReference type="EMBL" id="QPJW01000002">
    <property type="protein sequence ID" value="RCX21789.1"/>
    <property type="molecule type" value="Genomic_DNA"/>
</dbReference>
<keyword evidence="8" id="KW-0408">Iron</keyword>
<dbReference type="InterPro" id="IPR013785">
    <property type="entry name" value="Aldolase_TIM"/>
</dbReference>
<keyword evidence="5" id="KW-0288">FMN</keyword>
<dbReference type="InterPro" id="IPR051793">
    <property type="entry name" value="NADH:flavin_oxidoreductase"/>
</dbReference>
<dbReference type="SUPFAM" id="SSF51395">
    <property type="entry name" value="FMN-linked oxidoreductases"/>
    <property type="match status" value="1"/>
</dbReference>
<sequence length="642" mass="68345">MASFSYLFSPQKIGNMELKNRVILPAMGTKMNEPGGYVSQRLIDYHVARAKGGCGLNTVEVTTVHPTAYTEDSPALFDDKFIPGMKKLADSIREAGGKSCLQLWHGGKVAYNPNQVSSSPVAFEGSTVIPRELATSEVPEMVQAYADAATRAKQAGFDSVEFHAGHGYLPQQFLSPAMNFRQDEYGGSWENRTRFPLECIAAIRHAVGPGFPILMRISAIEDLPGGLTLEDMKAFSALAEQAGIDAINVSRGVPAGAAIKYEVPPIDLPVGFNVDNAAQIKSAVTIPVIAVGRINDPAVADRIIGEGLADFVAIGRAQLADPEFCAKAENGREGEIIKCVGCDQGCFDGFVNPNVPFISCMFNPATGREKEYELVPAERPKKVLIAGGGPAGLEAAVILKRRGHEPILCEKSAMLGGQLYIAGAAPRKEEMAAAAIGMGEAAKRAGVEIRLETEVTPDLIREIKPDQVILATGSAPVILPVEGADLAHVAGSHDVLWGTVIPVGNVVIIGGGLVGLEVAELLVERGQKVTVVEMQNEVAADLRLLRKICVMESLYGHGVNLMTNSKCLSIGPDSVLIDQGGEEHSLPADYVVLAVGSKSLDKQNLIDCLEECSIPYHIVGDAKQARRALNAIWEAAKVARTI</sequence>
<comment type="cofactor">
    <cofactor evidence="1">
        <name>FMN</name>
        <dbReference type="ChEBI" id="CHEBI:58210"/>
    </cofactor>
</comment>
<dbReference type="RefSeq" id="WP_114496330.1">
    <property type="nucleotide sequence ID" value="NZ_QPJW01000002.1"/>
</dbReference>
<evidence type="ECO:0000313" key="12">
    <source>
        <dbReference type="EMBL" id="RCX21789.1"/>
    </source>
</evidence>
<dbReference type="OrthoDB" id="9772736at2"/>
<evidence type="ECO:0000256" key="5">
    <source>
        <dbReference type="ARBA" id="ARBA00022643"/>
    </source>
</evidence>
<dbReference type="Gene3D" id="3.50.50.60">
    <property type="entry name" value="FAD/NAD(P)-binding domain"/>
    <property type="match status" value="1"/>
</dbReference>
<dbReference type="GO" id="GO:0051536">
    <property type="term" value="F:iron-sulfur cluster binding"/>
    <property type="evidence" value="ECO:0007669"/>
    <property type="project" value="UniProtKB-KW"/>
</dbReference>
<proteinExistence type="inferred from homology"/>
<dbReference type="InterPro" id="IPR001155">
    <property type="entry name" value="OxRdtase_FMN_N"/>
</dbReference>
<dbReference type="Gene3D" id="3.20.20.70">
    <property type="entry name" value="Aldolase class I"/>
    <property type="match status" value="1"/>
</dbReference>
<evidence type="ECO:0000256" key="7">
    <source>
        <dbReference type="ARBA" id="ARBA00023002"/>
    </source>
</evidence>
<keyword evidence="13" id="KW-1185">Reference proteome</keyword>
<comment type="cofactor">
    <cofactor evidence="2">
        <name>[4Fe-4S] cluster</name>
        <dbReference type="ChEBI" id="CHEBI:49883"/>
    </cofactor>
</comment>
<dbReference type="Pfam" id="PF07992">
    <property type="entry name" value="Pyr_redox_2"/>
    <property type="match status" value="1"/>
</dbReference>
<dbReference type="PANTHER" id="PTHR42917">
    <property type="entry name" value="2,4-DIENOYL-COA REDUCTASE"/>
    <property type="match status" value="1"/>
</dbReference>
<evidence type="ECO:0000256" key="9">
    <source>
        <dbReference type="ARBA" id="ARBA00023014"/>
    </source>
</evidence>
<dbReference type="Proteomes" id="UP000253090">
    <property type="component" value="Unassembled WGS sequence"/>
</dbReference>
<accession>A0A369BJL8</accession>
<evidence type="ECO:0000256" key="8">
    <source>
        <dbReference type="ARBA" id="ARBA00023004"/>
    </source>
</evidence>
<dbReference type="GO" id="GO:0016491">
    <property type="term" value="F:oxidoreductase activity"/>
    <property type="evidence" value="ECO:0007669"/>
    <property type="project" value="UniProtKB-KW"/>
</dbReference>
<dbReference type="PRINTS" id="PR00368">
    <property type="entry name" value="FADPNR"/>
</dbReference>
<feature type="domain" description="NADH:flavin oxidoreductase/NADH oxidase N-terminal" evidence="10">
    <location>
        <begin position="7"/>
        <end position="333"/>
    </location>
</feature>
<organism evidence="12 13">
    <name type="scientific">Fontibacillus phaseoli</name>
    <dbReference type="NCBI Taxonomy" id="1416533"/>
    <lineage>
        <taxon>Bacteria</taxon>
        <taxon>Bacillati</taxon>
        <taxon>Bacillota</taxon>
        <taxon>Bacilli</taxon>
        <taxon>Bacillales</taxon>
        <taxon>Paenibacillaceae</taxon>
        <taxon>Fontibacillus</taxon>
    </lineage>
</organism>
<dbReference type="GO" id="GO:0046872">
    <property type="term" value="F:metal ion binding"/>
    <property type="evidence" value="ECO:0007669"/>
    <property type="project" value="UniProtKB-KW"/>
</dbReference>
<keyword evidence="6" id="KW-0479">Metal-binding</keyword>
<dbReference type="SUPFAM" id="SSF51905">
    <property type="entry name" value="FAD/NAD(P)-binding domain"/>
    <property type="match status" value="1"/>
</dbReference>
<dbReference type="CDD" id="cd02803">
    <property type="entry name" value="OYE_like_FMN_family"/>
    <property type="match status" value="1"/>
</dbReference>
<reference evidence="12 13" key="1">
    <citation type="submission" date="2018-07" db="EMBL/GenBank/DDBJ databases">
        <title>Genomic Encyclopedia of Type Strains, Phase III (KMG-III): the genomes of soil and plant-associated and newly described type strains.</title>
        <authorList>
            <person name="Whitman W."/>
        </authorList>
    </citation>
    <scope>NUCLEOTIDE SEQUENCE [LARGE SCALE GENOMIC DNA]</scope>
    <source>
        <strain evidence="12 13">CECT 8333</strain>
    </source>
</reference>
<evidence type="ECO:0000313" key="13">
    <source>
        <dbReference type="Proteomes" id="UP000253090"/>
    </source>
</evidence>
<keyword evidence="4" id="KW-0285">Flavoprotein</keyword>
<keyword evidence="9" id="KW-0411">Iron-sulfur</keyword>
<keyword evidence="7" id="KW-0560">Oxidoreductase</keyword>
<feature type="domain" description="FAD/NAD(P)-binding" evidence="11">
    <location>
        <begin position="382"/>
        <end position="598"/>
    </location>
</feature>
<dbReference type="Gene3D" id="3.40.50.720">
    <property type="entry name" value="NAD(P)-binding Rossmann-like Domain"/>
    <property type="match status" value="1"/>
</dbReference>
<evidence type="ECO:0000259" key="10">
    <source>
        <dbReference type="Pfam" id="PF00724"/>
    </source>
</evidence>
<evidence type="ECO:0000256" key="4">
    <source>
        <dbReference type="ARBA" id="ARBA00022630"/>
    </source>
</evidence>